<evidence type="ECO:0000259" key="1">
    <source>
        <dbReference type="Pfam" id="PF14737"/>
    </source>
</evidence>
<dbReference type="EMBL" id="AACS02000001">
    <property type="protein sequence ID" value="EFI28567.1"/>
    <property type="molecule type" value="Genomic_DNA"/>
</dbReference>
<gene>
    <name evidence="2" type="ORF">CC1G_13594</name>
</gene>
<dbReference type="KEGG" id="cci:CC1G_13594"/>
<proteinExistence type="predicted"/>
<dbReference type="OrthoDB" id="2423701at2759"/>
<dbReference type="VEuPathDB" id="FungiDB:CC1G_13594"/>
<dbReference type="SUPFAM" id="SSF48452">
    <property type="entry name" value="TPR-like"/>
    <property type="match status" value="1"/>
</dbReference>
<dbReference type="Pfam" id="PF14737">
    <property type="entry name" value="DUF4470"/>
    <property type="match status" value="1"/>
</dbReference>
<dbReference type="HOGENOM" id="CLU_017710_0_0_1"/>
<dbReference type="RefSeq" id="XP_002912061.1">
    <property type="nucleotide sequence ID" value="XM_002912015.1"/>
</dbReference>
<dbReference type="Proteomes" id="UP000001861">
    <property type="component" value="Unassembled WGS sequence"/>
</dbReference>
<dbReference type="GeneID" id="6009679"/>
<evidence type="ECO:0000313" key="2">
    <source>
        <dbReference type="EMBL" id="EFI28567.1"/>
    </source>
</evidence>
<dbReference type="InterPro" id="IPR027974">
    <property type="entry name" value="DUF4470"/>
</dbReference>
<comment type="caution">
    <text evidence="2">The sequence shown here is derived from an EMBL/GenBank/DDBJ whole genome shotgun (WGS) entry which is preliminary data.</text>
</comment>
<dbReference type="AlphaFoldDB" id="D6RJU1"/>
<name>D6RJU1_COPC7</name>
<feature type="domain" description="DUF4470" evidence="1">
    <location>
        <begin position="189"/>
        <end position="276"/>
    </location>
</feature>
<dbReference type="InParanoid" id="D6RJU1"/>
<reference evidence="2 3" key="1">
    <citation type="journal article" date="2010" name="Proc. Natl. Acad. Sci. U.S.A.">
        <title>Insights into evolution of multicellular fungi from the assembled chromosomes of the mushroom Coprinopsis cinerea (Coprinus cinereus).</title>
        <authorList>
            <person name="Stajich J.E."/>
            <person name="Wilke S.K."/>
            <person name="Ahren D."/>
            <person name="Au C.H."/>
            <person name="Birren B.W."/>
            <person name="Borodovsky M."/>
            <person name="Burns C."/>
            <person name="Canback B."/>
            <person name="Casselton L.A."/>
            <person name="Cheng C.K."/>
            <person name="Deng J."/>
            <person name="Dietrich F.S."/>
            <person name="Fargo D.C."/>
            <person name="Farman M.L."/>
            <person name="Gathman A.C."/>
            <person name="Goldberg J."/>
            <person name="Guigo R."/>
            <person name="Hoegger P.J."/>
            <person name="Hooker J.B."/>
            <person name="Huggins A."/>
            <person name="James T.Y."/>
            <person name="Kamada T."/>
            <person name="Kilaru S."/>
            <person name="Kodira C."/>
            <person name="Kues U."/>
            <person name="Kupfer D."/>
            <person name="Kwan H.S."/>
            <person name="Lomsadze A."/>
            <person name="Li W."/>
            <person name="Lilly W.W."/>
            <person name="Ma L.J."/>
            <person name="Mackey A.J."/>
            <person name="Manning G."/>
            <person name="Martin F."/>
            <person name="Muraguchi H."/>
            <person name="Natvig D.O."/>
            <person name="Palmerini H."/>
            <person name="Ramesh M.A."/>
            <person name="Rehmeyer C.J."/>
            <person name="Roe B.A."/>
            <person name="Shenoy N."/>
            <person name="Stanke M."/>
            <person name="Ter-Hovhannisyan V."/>
            <person name="Tunlid A."/>
            <person name="Velagapudi R."/>
            <person name="Vision T.J."/>
            <person name="Zeng Q."/>
            <person name="Zolan M.E."/>
            <person name="Pukkila P.J."/>
        </authorList>
    </citation>
    <scope>NUCLEOTIDE SEQUENCE [LARGE SCALE GENOMIC DNA]</scope>
    <source>
        <strain evidence="3">Okayama-7 / 130 / ATCC MYA-4618 / FGSC 9003</strain>
    </source>
</reference>
<dbReference type="STRING" id="240176.D6RJU1"/>
<sequence length="924" mass="105850">MAEEWNENGSQAYREGNLARAKEFYQKAARIGSKHASTEPKYFSNLSAVLFELGEYEECMKAITKSWTILKHGGTSLESSPLAIKLATRYAKSYYYAREPSRVKVHEDIKKFAKGVSGNDQDEKAKEISFWWKFIESGAREYSPREDELDRARRTSIFKTRQLPTKELYHFGHDAVRSLLDGLEHDPSTEMKQSDLDPSEKKRLAFLFGGSGDARHVFGTVLHAANSGWNNKWHMTLIEIHPATVARNVLVFELFTEIQGARTEEEKDELFASLVYLYTSMAIPDYCVQRLMKTAAAAAERLRASAQGEGPVILHGHLSIDRSSVPEILVVLKQWCQPIEKSVATMMKYNPVIKEPVGEKLTERLEQFDAMFRGQVGFDPNEDTELERRLIDETRALIPPATLINRHPAFLKLHTTRKPTLKAVREEVLKTWKPNFALFQNVTTYGQRLGLFDEGYPENDQNPQDNLSSFFYMCIRFSKHHQMMELMSVPRTVFYVFKQFFIRVIAALRALRGKLVVEIAVDDVITGLPRIFADSSRPKTYPNKFTRMWLSNVPDYTGGTLNNAVFLIPHLHRSKSNMIMSNILLNTSAFTVVPEVTYNYVLLEEKDLQRFLGCRHMQPTAEFSAWRDLALVADMDGARDASALPSKAELHAWLSHLLLSTVKPAHALGAPRRVDQPNNLAAFVHLLIYLHEHMAFPAHWLADFVAAVFDNCLVTAKKPYCGFLPIPLSHAKDVKAKPEKVNLEFWKSDLRLVFSDLHPLVRFPIRHILPDDRVLQDADMVHLKTRVTENIGAYIPPPHSDMSFVNAIGLAFYKLRKNASIKSILAERGLLKALNMSKEEVERTMGSVQIMLSEGYIDVIEDECKTWRWEDKRLMPPAFINWRMAKEDYEKMRREKWEMVLYRTDVGLVMTEPARASDWIAVET</sequence>
<keyword evidence="3" id="KW-1185">Reference proteome</keyword>
<accession>D6RJU1</accession>
<dbReference type="eggNOG" id="ENOG502S1W1">
    <property type="taxonomic scope" value="Eukaryota"/>
</dbReference>
<dbReference type="Gene3D" id="1.25.40.10">
    <property type="entry name" value="Tetratricopeptide repeat domain"/>
    <property type="match status" value="1"/>
</dbReference>
<organism evidence="2 3">
    <name type="scientific">Coprinopsis cinerea (strain Okayama-7 / 130 / ATCC MYA-4618 / FGSC 9003)</name>
    <name type="common">Inky cap fungus</name>
    <name type="synonym">Hormographiella aspergillata</name>
    <dbReference type="NCBI Taxonomy" id="240176"/>
    <lineage>
        <taxon>Eukaryota</taxon>
        <taxon>Fungi</taxon>
        <taxon>Dikarya</taxon>
        <taxon>Basidiomycota</taxon>
        <taxon>Agaricomycotina</taxon>
        <taxon>Agaricomycetes</taxon>
        <taxon>Agaricomycetidae</taxon>
        <taxon>Agaricales</taxon>
        <taxon>Agaricineae</taxon>
        <taxon>Psathyrellaceae</taxon>
        <taxon>Coprinopsis</taxon>
    </lineage>
</organism>
<protein>
    <recommendedName>
        <fullName evidence="1">DUF4470 domain-containing protein</fullName>
    </recommendedName>
</protein>
<dbReference type="OMA" id="QIESEWK"/>
<evidence type="ECO:0000313" key="3">
    <source>
        <dbReference type="Proteomes" id="UP000001861"/>
    </source>
</evidence>
<dbReference type="InterPro" id="IPR011990">
    <property type="entry name" value="TPR-like_helical_dom_sf"/>
</dbReference>